<proteinExistence type="inferred from homology"/>
<dbReference type="PANTHER" id="PTHR10629:SF52">
    <property type="entry name" value="DNA (CYTOSINE-5)-METHYLTRANSFERASE 1"/>
    <property type="match status" value="1"/>
</dbReference>
<dbReference type="Gene3D" id="3.40.50.150">
    <property type="entry name" value="Vaccinia Virus protein VP39"/>
    <property type="match status" value="1"/>
</dbReference>
<dbReference type="GO" id="GO:0032259">
    <property type="term" value="P:methylation"/>
    <property type="evidence" value="ECO:0007669"/>
    <property type="project" value="UniProtKB-KW"/>
</dbReference>
<keyword evidence="3 6" id="KW-0808">Transferase</keyword>
<name>A0A4D4KEN5_9ACTN</name>
<evidence type="ECO:0000256" key="4">
    <source>
        <dbReference type="ARBA" id="ARBA00022691"/>
    </source>
</evidence>
<gene>
    <name evidence="8" type="ORF">SANT12839_052350</name>
</gene>
<dbReference type="InterPro" id="IPR018117">
    <property type="entry name" value="C5_DNA_meth_AS"/>
</dbReference>
<feature type="region of interest" description="Disordered" evidence="7">
    <location>
        <begin position="472"/>
        <end position="505"/>
    </location>
</feature>
<evidence type="ECO:0000256" key="7">
    <source>
        <dbReference type="SAM" id="MobiDB-lite"/>
    </source>
</evidence>
<keyword evidence="5" id="KW-0680">Restriction system</keyword>
<dbReference type="Gene3D" id="3.90.120.10">
    <property type="entry name" value="DNA Methylase, subunit A, domain 2"/>
    <property type="match status" value="1"/>
</dbReference>
<dbReference type="InterPro" id="IPR050390">
    <property type="entry name" value="C5-Methyltransferase"/>
</dbReference>
<dbReference type="GO" id="GO:0044027">
    <property type="term" value="P:negative regulation of gene expression via chromosomal CpG island methylation"/>
    <property type="evidence" value="ECO:0007669"/>
    <property type="project" value="TreeGrafter"/>
</dbReference>
<keyword evidence="9" id="KW-1185">Reference proteome</keyword>
<accession>A0A4D4KEN5</accession>
<dbReference type="GO" id="GO:0003886">
    <property type="term" value="F:DNA (cytosine-5-)-methyltransferase activity"/>
    <property type="evidence" value="ECO:0007669"/>
    <property type="project" value="UniProtKB-EC"/>
</dbReference>
<dbReference type="Proteomes" id="UP000299290">
    <property type="component" value="Unassembled WGS sequence"/>
</dbReference>
<organism evidence="8 9">
    <name type="scientific">Streptomyces antimycoticus</name>
    <dbReference type="NCBI Taxonomy" id="68175"/>
    <lineage>
        <taxon>Bacteria</taxon>
        <taxon>Bacillati</taxon>
        <taxon>Actinomycetota</taxon>
        <taxon>Actinomycetes</taxon>
        <taxon>Kitasatosporales</taxon>
        <taxon>Streptomycetaceae</taxon>
        <taxon>Streptomyces</taxon>
        <taxon>Streptomyces violaceusniger group</taxon>
    </lineage>
</organism>
<protein>
    <recommendedName>
        <fullName evidence="1">DNA (cytosine-5-)-methyltransferase</fullName>
        <ecNumber evidence="1">2.1.1.37</ecNumber>
    </recommendedName>
</protein>
<dbReference type="GO" id="GO:0009307">
    <property type="term" value="P:DNA restriction-modification system"/>
    <property type="evidence" value="ECO:0007669"/>
    <property type="project" value="UniProtKB-KW"/>
</dbReference>
<reference evidence="8 9" key="1">
    <citation type="journal article" date="2020" name="Int. J. Syst. Evol. Microbiol.">
        <title>Reclassification of Streptomyces castelarensis and Streptomyces sporoclivatus as later heterotypic synonyms of Streptomyces antimycoticus.</title>
        <authorList>
            <person name="Komaki H."/>
            <person name="Tamura T."/>
        </authorList>
    </citation>
    <scope>NUCLEOTIDE SEQUENCE [LARGE SCALE GENOMIC DNA]</scope>
    <source>
        <strain evidence="8 9">NBRC 12839</strain>
    </source>
</reference>
<keyword evidence="2 6" id="KW-0489">Methyltransferase</keyword>
<dbReference type="GO" id="GO:0003677">
    <property type="term" value="F:DNA binding"/>
    <property type="evidence" value="ECO:0007669"/>
    <property type="project" value="TreeGrafter"/>
</dbReference>
<dbReference type="EC" id="2.1.1.37" evidence="1"/>
<evidence type="ECO:0000256" key="2">
    <source>
        <dbReference type="ARBA" id="ARBA00022603"/>
    </source>
</evidence>
<dbReference type="InterPro" id="IPR029063">
    <property type="entry name" value="SAM-dependent_MTases_sf"/>
</dbReference>
<feature type="region of interest" description="Disordered" evidence="7">
    <location>
        <begin position="389"/>
        <end position="412"/>
    </location>
</feature>
<comment type="similarity">
    <text evidence="6">Belongs to the class I-like SAM-binding methyltransferase superfamily. C5-methyltransferase family.</text>
</comment>
<evidence type="ECO:0000313" key="8">
    <source>
        <dbReference type="EMBL" id="GDY44353.1"/>
    </source>
</evidence>
<evidence type="ECO:0000313" key="9">
    <source>
        <dbReference type="Proteomes" id="UP000299290"/>
    </source>
</evidence>
<dbReference type="SUPFAM" id="SSF53335">
    <property type="entry name" value="S-adenosyl-L-methionine-dependent methyltransferases"/>
    <property type="match status" value="1"/>
</dbReference>
<feature type="active site" evidence="6">
    <location>
        <position position="59"/>
    </location>
</feature>
<sequence length="576" mass="63294">MAAHFLGFKSIGIEWDRNACETRYAAGLPTIHADVSVMREKRFDEIPKSVDVLAGGPPCQSFSVAGNGAGRRALDTVETFIHRLVDGEDEAQIDKELHALGDPRTALVLEPLRWLLKAIETEGRDPYKTIVLEQVPAVLPLWQVYAKLLRGGEGRLRGVKYEADCWELKTEQFGVPQTRTRAVLVARRPGDGAIEPLEATHLPFDLHRSKRNAVQAEMLPTDSAIPEAKQRWLSMAEALDAASKLKDSPVDVSRLRTGGKTTFFVVSNYGSGGDPKNRGRRLSSEPAFTVTGKISRNKVYKDIAAYATDRYDRFTIPEAGVLQTFPHNFPWSGNDQAQQVGNAVPPRLGMYVLGRALRGDAPSDEELAAARTWPSVPRATTDELRRIGCGDQSQCPRSRTRSLALPGSPPPDLRIREQFREVVDQFLHRLPGGPFLLRALGQVVPWRRESRPGPRDPVAQRLPVTFHVRSDDVVHQRRSGGVDRGREGVHLPAGAHGPSLHQLDKGQSGRAVIDDIQSQGGVEHVLIAAGHDGGPVVRAVAEEFGGPPESGERLLGVRADEPVARHTAARIVRLRF</sequence>
<dbReference type="InterPro" id="IPR001525">
    <property type="entry name" value="C5_MeTfrase"/>
</dbReference>
<evidence type="ECO:0000256" key="3">
    <source>
        <dbReference type="ARBA" id="ARBA00022679"/>
    </source>
</evidence>
<dbReference type="PROSITE" id="PS00094">
    <property type="entry name" value="C5_MTASE_1"/>
    <property type="match status" value="1"/>
</dbReference>
<evidence type="ECO:0000256" key="6">
    <source>
        <dbReference type="PROSITE-ProRule" id="PRU01016"/>
    </source>
</evidence>
<feature type="compositionally biased region" description="Basic and acidic residues" evidence="7">
    <location>
        <begin position="472"/>
        <end position="489"/>
    </location>
</feature>
<evidence type="ECO:0000256" key="1">
    <source>
        <dbReference type="ARBA" id="ARBA00011975"/>
    </source>
</evidence>
<comment type="caution">
    <text evidence="8">The sequence shown here is derived from an EMBL/GenBank/DDBJ whole genome shotgun (WGS) entry which is preliminary data.</text>
</comment>
<dbReference type="PROSITE" id="PS51679">
    <property type="entry name" value="SAM_MT_C5"/>
    <property type="match status" value="1"/>
</dbReference>
<keyword evidence="4 6" id="KW-0949">S-adenosyl-L-methionine</keyword>
<dbReference type="Pfam" id="PF00145">
    <property type="entry name" value="DNA_methylase"/>
    <property type="match status" value="2"/>
</dbReference>
<evidence type="ECO:0000256" key="5">
    <source>
        <dbReference type="ARBA" id="ARBA00022747"/>
    </source>
</evidence>
<dbReference type="PANTHER" id="PTHR10629">
    <property type="entry name" value="CYTOSINE-SPECIFIC METHYLTRANSFERASE"/>
    <property type="match status" value="1"/>
</dbReference>
<dbReference type="AlphaFoldDB" id="A0A4D4KEN5"/>
<dbReference type="EMBL" id="BJHV01000001">
    <property type="protein sequence ID" value="GDY44353.1"/>
    <property type="molecule type" value="Genomic_DNA"/>
</dbReference>